<feature type="domain" description="Peripheral subunit-binding (PSBD)" evidence="12">
    <location>
        <begin position="357"/>
        <end position="394"/>
    </location>
</feature>
<evidence type="ECO:0000256" key="5">
    <source>
        <dbReference type="ARBA" id="ARBA00022823"/>
    </source>
</evidence>
<keyword evidence="15" id="KW-1185">Reference proteome</keyword>
<dbReference type="Proteomes" id="UP000186904">
    <property type="component" value="Unassembled WGS sequence"/>
</dbReference>
<dbReference type="GO" id="GO:0031405">
    <property type="term" value="F:lipoic acid binding"/>
    <property type="evidence" value="ECO:0007669"/>
    <property type="project" value="TreeGrafter"/>
</dbReference>
<feature type="compositionally biased region" description="Low complexity" evidence="10">
    <location>
        <begin position="97"/>
        <end position="107"/>
    </location>
</feature>
<feature type="compositionally biased region" description="Low complexity" evidence="10">
    <location>
        <begin position="204"/>
        <end position="220"/>
    </location>
</feature>
<dbReference type="SUPFAM" id="SSF47005">
    <property type="entry name" value="Peripheral subunit-binding domain of 2-oxo acid dehydrogenase complex"/>
    <property type="match status" value="1"/>
</dbReference>
<comment type="catalytic activity">
    <reaction evidence="8 9">
        <text>N(6)-[(R)-dihydrolipoyl]-L-lysyl-[protein] + acetyl-CoA = N(6)-[(R)-S(8)-acetyldihydrolipoyl]-L-lysyl-[protein] + CoA</text>
        <dbReference type="Rhea" id="RHEA:17017"/>
        <dbReference type="Rhea" id="RHEA-COMP:10475"/>
        <dbReference type="Rhea" id="RHEA-COMP:10478"/>
        <dbReference type="ChEBI" id="CHEBI:57287"/>
        <dbReference type="ChEBI" id="CHEBI:57288"/>
        <dbReference type="ChEBI" id="CHEBI:83100"/>
        <dbReference type="ChEBI" id="CHEBI:83111"/>
        <dbReference type="EC" id="2.3.1.12"/>
    </reaction>
</comment>
<evidence type="ECO:0000259" key="11">
    <source>
        <dbReference type="PROSITE" id="PS50968"/>
    </source>
</evidence>
<dbReference type="PANTHER" id="PTHR43178:SF2">
    <property type="entry name" value="DIHYDROLIPOYLLYSINE-RESIDUE ACETYLTRANSFERASE COMPONENT OF PYRUVATE DEHYDROGENASE COMPLEX"/>
    <property type="match status" value="1"/>
</dbReference>
<feature type="domain" description="Lipoyl-binding" evidence="11">
    <location>
        <begin position="2"/>
        <end position="74"/>
    </location>
</feature>
<dbReference type="CDD" id="cd22958">
    <property type="entry name" value="DD_DPY30_SDC1-like"/>
    <property type="match status" value="1"/>
</dbReference>
<dbReference type="Gene3D" id="4.10.320.10">
    <property type="entry name" value="E3-binding domain"/>
    <property type="match status" value="1"/>
</dbReference>
<dbReference type="PROSITE" id="PS51826">
    <property type="entry name" value="PSBD"/>
    <property type="match status" value="1"/>
</dbReference>
<name>A0A1I4PIE0_9GAMM</name>
<dbReference type="EMBL" id="FOGN01000006">
    <property type="protein sequence ID" value="SES23541.1"/>
    <property type="molecule type" value="Genomic_DNA"/>
</dbReference>
<dbReference type="Proteomes" id="UP000186599">
    <property type="component" value="Unassembled WGS sequence"/>
</dbReference>
<keyword evidence="4" id="KW-0677">Repeat</keyword>
<dbReference type="AlphaFoldDB" id="A0A1I4PIE0"/>
<dbReference type="STRING" id="653930.SAMN05216589_2776"/>
<dbReference type="RefSeq" id="WP_074780745.1">
    <property type="nucleotide sequence ID" value="NZ_FOGN01000006.1"/>
</dbReference>
<sequence>MSEVIKVPDIGGEGEVIEILVQVGDRVEVEQSLVTLESDKASMELPSPKAGVIKAIKVKLGDSLSEGDELIELDIEGGEQPADEKPEEAAKAEQPAKQEAAAPAPAEKPAPKKAGSSVQSFTIPDIGDGTARVIELMVQVGDKVEAEQSLLTLESDKASMEIPAPASGVIESIEVKMDQEVKTGDLMMHIRVEGEGEAEEEAAQEPAKQETAAPAPAQKPAPKKAESSVQSFNIPDIGDGSARVIELMVQVGDKVEAEQSLLTLESDKASMEIPAPAAGVIEAIEVKLEQEVKAGDLMLRMRVEGEAEEAEQAPAAEQTREEVAAAPAKEERAPAPAAKQAAPAPVGAPSRGNKKVHAGPAVRKLAREFGVELTDVSGSGPRNRILKEDVQSFVQSVMRKSKETGGAAATGGAGIPQVPEVDFSRFGEVELKDMTRLQQIGASNLHRSWLNVPHVTQFDLADISELEDFRKAQKAVAEKAGVKLTVLPFLLKACAHLLREQPNFNVSLAPNGKQLIQKNYVHIGFAVDTPDGLLVAVIRDVDKKSLLELAAEAAELADKARNKKLSANDMQGACFTISSLGHIGGTYFTPIVNTPEVAILGVSRATMQPVWDGKAFQPKLMLPLSLSYDHRAINGAAAALFTKRLGELLGDIRSMLL</sequence>
<keyword evidence="14" id="KW-0670">Pyruvate</keyword>
<evidence type="ECO:0000256" key="1">
    <source>
        <dbReference type="ARBA" id="ARBA00007317"/>
    </source>
</evidence>
<dbReference type="InterPro" id="IPR023213">
    <property type="entry name" value="CAT-like_dom_sf"/>
</dbReference>
<accession>A0A1I4PIE0</accession>
<dbReference type="GO" id="GO:0006086">
    <property type="term" value="P:pyruvate decarboxylation to acetyl-CoA"/>
    <property type="evidence" value="ECO:0007669"/>
    <property type="project" value="UniProtKB-UniRule"/>
</dbReference>
<dbReference type="NCBIfam" id="TIGR01348">
    <property type="entry name" value="PDHac_trf_long"/>
    <property type="match status" value="1"/>
</dbReference>
<evidence type="ECO:0000256" key="2">
    <source>
        <dbReference type="ARBA" id="ARBA00011484"/>
    </source>
</evidence>
<evidence type="ECO:0000313" key="16">
    <source>
        <dbReference type="Proteomes" id="UP000186904"/>
    </source>
</evidence>
<dbReference type="PANTHER" id="PTHR43178">
    <property type="entry name" value="DIHYDROLIPOAMIDE ACETYLTRANSFERASE COMPONENT OF PYRUVATE DEHYDROGENASE COMPLEX"/>
    <property type="match status" value="1"/>
</dbReference>
<dbReference type="NCBIfam" id="NF008814">
    <property type="entry name" value="PRK11854.1"/>
    <property type="match status" value="1"/>
</dbReference>
<evidence type="ECO:0000256" key="9">
    <source>
        <dbReference type="RuleBase" id="RU361137"/>
    </source>
</evidence>
<dbReference type="InterPro" id="IPR004167">
    <property type="entry name" value="PSBD"/>
</dbReference>
<dbReference type="InterPro" id="IPR006256">
    <property type="entry name" value="AcTrfase_Pyrv_DH_cplx"/>
</dbReference>
<evidence type="ECO:0000256" key="10">
    <source>
        <dbReference type="SAM" id="MobiDB-lite"/>
    </source>
</evidence>
<feature type="region of interest" description="Disordered" evidence="10">
    <location>
        <begin position="305"/>
        <end position="359"/>
    </location>
</feature>
<dbReference type="EMBL" id="FOUA01000006">
    <property type="protein sequence ID" value="SFM27193.1"/>
    <property type="molecule type" value="Genomic_DNA"/>
</dbReference>
<dbReference type="GO" id="GO:0005737">
    <property type="term" value="C:cytoplasm"/>
    <property type="evidence" value="ECO:0007669"/>
    <property type="project" value="TreeGrafter"/>
</dbReference>
<protein>
    <recommendedName>
        <fullName evidence="9">Acetyltransferase component of pyruvate dehydrogenase complex</fullName>
        <ecNumber evidence="9">2.3.1.12</ecNumber>
    </recommendedName>
</protein>
<keyword evidence="3 9" id="KW-0808">Transferase</keyword>
<keyword evidence="6 9" id="KW-0012">Acyltransferase</keyword>
<dbReference type="SUPFAM" id="SSF52777">
    <property type="entry name" value="CoA-dependent acyltransferases"/>
    <property type="match status" value="1"/>
</dbReference>
<dbReference type="EC" id="2.3.1.12" evidence="9"/>
<gene>
    <name evidence="14" type="ORF">SAMN04487855_2994</name>
    <name evidence="13" type="ORF">SAMN05216589_2776</name>
</gene>
<dbReference type="InterPro" id="IPR036625">
    <property type="entry name" value="E3-bd_dom_sf"/>
</dbReference>
<feature type="domain" description="Lipoyl-binding" evidence="11">
    <location>
        <begin position="111"/>
        <end position="191"/>
    </location>
</feature>
<organism evidence="14 15">
    <name type="scientific">Halopseudomonas bauzanensis</name>
    <dbReference type="NCBI Taxonomy" id="653930"/>
    <lineage>
        <taxon>Bacteria</taxon>
        <taxon>Pseudomonadati</taxon>
        <taxon>Pseudomonadota</taxon>
        <taxon>Gammaproteobacteria</taxon>
        <taxon>Pseudomonadales</taxon>
        <taxon>Pseudomonadaceae</taxon>
        <taxon>Halopseudomonas</taxon>
    </lineage>
</organism>
<feature type="domain" description="Lipoyl-binding" evidence="11">
    <location>
        <begin position="229"/>
        <end position="302"/>
    </location>
</feature>
<proteinExistence type="inferred from homology"/>
<dbReference type="Pfam" id="PF00364">
    <property type="entry name" value="Biotin_lipoyl"/>
    <property type="match status" value="3"/>
</dbReference>
<evidence type="ECO:0000256" key="4">
    <source>
        <dbReference type="ARBA" id="ARBA00022737"/>
    </source>
</evidence>
<dbReference type="FunFam" id="3.30.559.10:FF:000004">
    <property type="entry name" value="Acetyltransferase component of pyruvate dehydrogenase complex"/>
    <property type="match status" value="1"/>
</dbReference>
<dbReference type="SUPFAM" id="SSF51230">
    <property type="entry name" value="Single hybrid motif"/>
    <property type="match status" value="3"/>
</dbReference>
<evidence type="ECO:0000313" key="13">
    <source>
        <dbReference type="EMBL" id="SES23541.1"/>
    </source>
</evidence>
<dbReference type="Pfam" id="PF02817">
    <property type="entry name" value="E3_binding"/>
    <property type="match status" value="1"/>
</dbReference>
<dbReference type="InterPro" id="IPR000089">
    <property type="entry name" value="Biotin_lipoyl"/>
</dbReference>
<comment type="subunit">
    <text evidence="2 9">Forms a 24-polypeptide structural core with octahedral symmetry.</text>
</comment>
<dbReference type="PROSITE" id="PS50968">
    <property type="entry name" value="BIOTINYL_LIPOYL"/>
    <property type="match status" value="3"/>
</dbReference>
<reference evidence="15 16" key="1">
    <citation type="submission" date="2016-10" db="EMBL/GenBank/DDBJ databases">
        <authorList>
            <person name="de Groot N.N."/>
        </authorList>
    </citation>
    <scope>NUCLEOTIDE SEQUENCE [LARGE SCALE GENOMIC DNA]</scope>
    <source>
        <strain evidence="14 15">CGMCC 1.9095</strain>
        <strain evidence="13 16">DSM 22558</strain>
    </source>
</reference>
<evidence type="ECO:0000313" key="14">
    <source>
        <dbReference type="EMBL" id="SFM27193.1"/>
    </source>
</evidence>
<dbReference type="PROSITE" id="PS00189">
    <property type="entry name" value="LIPOYL"/>
    <property type="match status" value="3"/>
</dbReference>
<dbReference type="Pfam" id="PF00198">
    <property type="entry name" value="2-oxoacid_dh"/>
    <property type="match status" value="1"/>
</dbReference>
<evidence type="ECO:0000313" key="15">
    <source>
        <dbReference type="Proteomes" id="UP000186599"/>
    </source>
</evidence>
<feature type="compositionally biased region" description="Basic and acidic residues" evidence="10">
    <location>
        <begin position="318"/>
        <end position="333"/>
    </location>
</feature>
<feature type="region of interest" description="Disordered" evidence="10">
    <location>
        <begin position="79"/>
        <end position="125"/>
    </location>
</feature>
<feature type="region of interest" description="Disordered" evidence="10">
    <location>
        <begin position="195"/>
        <end position="235"/>
    </location>
</feature>
<comment type="function">
    <text evidence="7">The pyruvate dehydrogenase complex catalyzes the overall conversion of pyruvate to acetyl-CoA and CO(2). It contains multiple copies of three enzymatic components: pyruvate dehydrogenase (E1), dihydrolipoamide acetyltransferase (E2) and lipoamide dehydrogenase (E3).</text>
</comment>
<comment type="cofactor">
    <cofactor evidence="9">
        <name>(R)-lipoate</name>
        <dbReference type="ChEBI" id="CHEBI:83088"/>
    </cofactor>
    <text evidence="9">Binds 3 lipoyl cofactors covalently.</text>
</comment>
<dbReference type="CDD" id="cd06849">
    <property type="entry name" value="lipoyl_domain"/>
    <property type="match status" value="3"/>
</dbReference>
<evidence type="ECO:0000256" key="8">
    <source>
        <dbReference type="ARBA" id="ARBA00048370"/>
    </source>
</evidence>
<dbReference type="InterPro" id="IPR011053">
    <property type="entry name" value="Single_hybrid_motif"/>
</dbReference>
<dbReference type="GO" id="GO:0004742">
    <property type="term" value="F:dihydrolipoyllysine-residue acetyltransferase activity"/>
    <property type="evidence" value="ECO:0007669"/>
    <property type="project" value="UniProtKB-UniRule"/>
</dbReference>
<evidence type="ECO:0000256" key="7">
    <source>
        <dbReference type="ARBA" id="ARBA00025211"/>
    </source>
</evidence>
<comment type="similarity">
    <text evidence="1 9">Belongs to the 2-oxoacid dehydrogenase family.</text>
</comment>
<feature type="compositionally biased region" description="Low complexity" evidence="10">
    <location>
        <begin position="334"/>
        <end position="349"/>
    </location>
</feature>
<dbReference type="FunFam" id="2.40.50.100:FF:000009">
    <property type="entry name" value="Acetyltransferase component of pyruvate dehydrogenase complex"/>
    <property type="match status" value="2"/>
</dbReference>
<dbReference type="OrthoDB" id="9805770at2"/>
<feature type="compositionally biased region" description="Basic and acidic residues" evidence="10">
    <location>
        <begin position="82"/>
        <end position="96"/>
    </location>
</feature>
<dbReference type="InterPro" id="IPR001078">
    <property type="entry name" value="2-oxoacid_DH_actylTfrase"/>
</dbReference>
<keyword evidence="5 9" id="KW-0450">Lipoyl</keyword>
<evidence type="ECO:0000259" key="12">
    <source>
        <dbReference type="PROSITE" id="PS51826"/>
    </source>
</evidence>
<evidence type="ECO:0000256" key="3">
    <source>
        <dbReference type="ARBA" id="ARBA00022679"/>
    </source>
</evidence>
<dbReference type="InterPro" id="IPR003016">
    <property type="entry name" value="2-oxoA_DH_lipoyl-BS"/>
</dbReference>
<evidence type="ECO:0000256" key="6">
    <source>
        <dbReference type="ARBA" id="ARBA00023315"/>
    </source>
</evidence>
<dbReference type="InterPro" id="IPR050743">
    <property type="entry name" value="2-oxoacid_DH_E2_comp"/>
</dbReference>
<dbReference type="Gene3D" id="3.30.559.10">
    <property type="entry name" value="Chloramphenicol acetyltransferase-like domain"/>
    <property type="match status" value="1"/>
</dbReference>
<dbReference type="GO" id="GO:0045254">
    <property type="term" value="C:pyruvate dehydrogenase complex"/>
    <property type="evidence" value="ECO:0007669"/>
    <property type="project" value="UniProtKB-UniRule"/>
</dbReference>
<dbReference type="Gene3D" id="2.40.50.100">
    <property type="match status" value="3"/>
</dbReference>